<organism evidence="2 3">
    <name type="scientific">Oryza sativa subsp. japonica</name>
    <name type="common">Rice</name>
    <dbReference type="NCBI Taxonomy" id="39947"/>
    <lineage>
        <taxon>Eukaryota</taxon>
        <taxon>Viridiplantae</taxon>
        <taxon>Streptophyta</taxon>
        <taxon>Embryophyta</taxon>
        <taxon>Tracheophyta</taxon>
        <taxon>Spermatophyta</taxon>
        <taxon>Magnoliopsida</taxon>
        <taxon>Liliopsida</taxon>
        <taxon>Poales</taxon>
        <taxon>Poaceae</taxon>
        <taxon>BOP clade</taxon>
        <taxon>Oryzoideae</taxon>
        <taxon>Oryzeae</taxon>
        <taxon>Oryzinae</taxon>
        <taxon>Oryza</taxon>
        <taxon>Oryza sativa</taxon>
    </lineage>
</organism>
<sequence>MRLLRLLSKLARKMVHRPSLPSEEDATVGSLVKGGELMRKACPATSCFHRCPPWLCHPSRRLSSLIPCSGSSHVAEWGKDKGERRKGGETDIGVSHADSIGGPC</sequence>
<reference evidence="3" key="1">
    <citation type="journal article" date="2005" name="Nature">
        <title>The map-based sequence of the rice genome.</title>
        <authorList>
            <consortium name="International rice genome sequencing project (IRGSP)"/>
            <person name="Matsumoto T."/>
            <person name="Wu J."/>
            <person name="Kanamori H."/>
            <person name="Katayose Y."/>
            <person name="Fujisawa M."/>
            <person name="Namiki N."/>
            <person name="Mizuno H."/>
            <person name="Yamamoto K."/>
            <person name="Antonio B.A."/>
            <person name="Baba T."/>
            <person name="Sakata K."/>
            <person name="Nagamura Y."/>
            <person name="Aoki H."/>
            <person name="Arikawa K."/>
            <person name="Arita K."/>
            <person name="Bito T."/>
            <person name="Chiden Y."/>
            <person name="Fujitsuka N."/>
            <person name="Fukunaka R."/>
            <person name="Hamada M."/>
            <person name="Harada C."/>
            <person name="Hayashi A."/>
            <person name="Hijishita S."/>
            <person name="Honda M."/>
            <person name="Hosokawa S."/>
            <person name="Ichikawa Y."/>
            <person name="Idonuma A."/>
            <person name="Iijima M."/>
            <person name="Ikeda M."/>
            <person name="Ikeno M."/>
            <person name="Ito K."/>
            <person name="Ito S."/>
            <person name="Ito T."/>
            <person name="Ito Y."/>
            <person name="Ito Y."/>
            <person name="Iwabuchi A."/>
            <person name="Kamiya K."/>
            <person name="Karasawa W."/>
            <person name="Kurita K."/>
            <person name="Katagiri S."/>
            <person name="Kikuta A."/>
            <person name="Kobayashi H."/>
            <person name="Kobayashi N."/>
            <person name="Machita K."/>
            <person name="Maehara T."/>
            <person name="Masukawa M."/>
            <person name="Mizubayashi T."/>
            <person name="Mukai Y."/>
            <person name="Nagasaki H."/>
            <person name="Nagata Y."/>
            <person name="Naito S."/>
            <person name="Nakashima M."/>
            <person name="Nakama Y."/>
            <person name="Nakamichi Y."/>
            <person name="Nakamura M."/>
            <person name="Meguro A."/>
            <person name="Negishi M."/>
            <person name="Ohta I."/>
            <person name="Ohta T."/>
            <person name="Okamoto M."/>
            <person name="Ono N."/>
            <person name="Saji S."/>
            <person name="Sakaguchi M."/>
            <person name="Sakai K."/>
            <person name="Shibata M."/>
            <person name="Shimokawa T."/>
            <person name="Song J."/>
            <person name="Takazaki Y."/>
            <person name="Terasawa K."/>
            <person name="Tsugane M."/>
            <person name="Tsuji K."/>
            <person name="Ueda S."/>
            <person name="Waki K."/>
            <person name="Yamagata H."/>
            <person name="Yamamoto M."/>
            <person name="Yamamoto S."/>
            <person name="Yamane H."/>
            <person name="Yoshiki S."/>
            <person name="Yoshihara R."/>
            <person name="Yukawa K."/>
            <person name="Zhong H."/>
            <person name="Yano M."/>
            <person name="Yuan Q."/>
            <person name="Ouyang S."/>
            <person name="Liu J."/>
            <person name="Jones K.M."/>
            <person name="Gansberger K."/>
            <person name="Moffat K."/>
            <person name="Hill J."/>
            <person name="Bera J."/>
            <person name="Fadrosh D."/>
            <person name="Jin S."/>
            <person name="Johri S."/>
            <person name="Kim M."/>
            <person name="Overton L."/>
            <person name="Reardon M."/>
            <person name="Tsitrin T."/>
            <person name="Vuong H."/>
            <person name="Weaver B."/>
            <person name="Ciecko A."/>
            <person name="Tallon L."/>
            <person name="Jackson J."/>
            <person name="Pai G."/>
            <person name="Aken S.V."/>
            <person name="Utterback T."/>
            <person name="Reidmuller S."/>
            <person name="Feldblyum T."/>
            <person name="Hsiao J."/>
            <person name="Zismann V."/>
            <person name="Iobst S."/>
            <person name="de Vazeille A.R."/>
            <person name="Buell C.R."/>
            <person name="Ying K."/>
            <person name="Li Y."/>
            <person name="Lu T."/>
            <person name="Huang Y."/>
            <person name="Zhao Q."/>
            <person name="Feng Q."/>
            <person name="Zhang L."/>
            <person name="Zhu J."/>
            <person name="Weng Q."/>
            <person name="Mu J."/>
            <person name="Lu Y."/>
            <person name="Fan D."/>
            <person name="Liu Y."/>
            <person name="Guan J."/>
            <person name="Zhang Y."/>
            <person name="Yu S."/>
            <person name="Liu X."/>
            <person name="Zhang Y."/>
            <person name="Hong G."/>
            <person name="Han B."/>
            <person name="Choisne N."/>
            <person name="Demange N."/>
            <person name="Orjeda G."/>
            <person name="Samain S."/>
            <person name="Cattolico L."/>
            <person name="Pelletier E."/>
            <person name="Couloux A."/>
            <person name="Segurens B."/>
            <person name="Wincker P."/>
            <person name="D'Hont A."/>
            <person name="Scarpelli C."/>
            <person name="Weissenbach J."/>
            <person name="Salanoubat M."/>
            <person name="Quetier F."/>
            <person name="Yu Y."/>
            <person name="Kim H.R."/>
            <person name="Rambo T."/>
            <person name="Currie J."/>
            <person name="Collura K."/>
            <person name="Luo M."/>
            <person name="Yang T."/>
            <person name="Ammiraju J.S.S."/>
            <person name="Engler F."/>
            <person name="Soderlund C."/>
            <person name="Wing R.A."/>
            <person name="Palmer L.E."/>
            <person name="de la Bastide M."/>
            <person name="Spiegel L."/>
            <person name="Nascimento L."/>
            <person name="Zutavern T."/>
            <person name="O'Shaughnessy A."/>
            <person name="Dike S."/>
            <person name="Dedhia N."/>
            <person name="Preston R."/>
            <person name="Balija V."/>
            <person name="McCombie W.R."/>
            <person name="Chow T."/>
            <person name="Chen H."/>
            <person name="Chung M."/>
            <person name="Chen C."/>
            <person name="Shaw J."/>
            <person name="Wu H."/>
            <person name="Hsiao K."/>
            <person name="Chao Y."/>
            <person name="Chu M."/>
            <person name="Cheng C."/>
            <person name="Hour A."/>
            <person name="Lee P."/>
            <person name="Lin S."/>
            <person name="Lin Y."/>
            <person name="Liou J."/>
            <person name="Liu S."/>
            <person name="Hsing Y."/>
            <person name="Raghuvanshi S."/>
            <person name="Mohanty A."/>
            <person name="Bharti A.K."/>
            <person name="Gaur A."/>
            <person name="Gupta V."/>
            <person name="Kumar D."/>
            <person name="Ravi V."/>
            <person name="Vij S."/>
            <person name="Kapur A."/>
            <person name="Khurana P."/>
            <person name="Khurana P."/>
            <person name="Khurana J.P."/>
            <person name="Tyagi A.K."/>
            <person name="Gaikwad K."/>
            <person name="Singh A."/>
            <person name="Dalal V."/>
            <person name="Srivastava S."/>
            <person name="Dixit A."/>
            <person name="Pal A.K."/>
            <person name="Ghazi I.A."/>
            <person name="Yadav M."/>
            <person name="Pandit A."/>
            <person name="Bhargava A."/>
            <person name="Sureshbabu K."/>
            <person name="Batra K."/>
            <person name="Sharma T.R."/>
            <person name="Mohapatra T."/>
            <person name="Singh N.K."/>
            <person name="Messing J."/>
            <person name="Nelson A.B."/>
            <person name="Fuks G."/>
            <person name="Kavchok S."/>
            <person name="Keizer G."/>
            <person name="Linton E."/>
            <person name="Llaca V."/>
            <person name="Song R."/>
            <person name="Tanyolac B."/>
            <person name="Young S."/>
            <person name="Ho-Il K."/>
            <person name="Hahn J.H."/>
            <person name="Sangsakoo G."/>
            <person name="Vanavichit A."/>
            <person name="de Mattos Luiz.A.T."/>
            <person name="Zimmer P.D."/>
            <person name="Malone G."/>
            <person name="Dellagostin O."/>
            <person name="de Oliveira A.C."/>
            <person name="Bevan M."/>
            <person name="Bancroft I."/>
            <person name="Minx P."/>
            <person name="Cordum H."/>
            <person name="Wilson R."/>
            <person name="Cheng Z."/>
            <person name="Jin W."/>
            <person name="Jiang J."/>
            <person name="Leong S.A."/>
            <person name="Iwama H."/>
            <person name="Gojobori T."/>
            <person name="Itoh T."/>
            <person name="Niimura Y."/>
            <person name="Fujii Y."/>
            <person name="Habara T."/>
            <person name="Sakai H."/>
            <person name="Sato Y."/>
            <person name="Wilson G."/>
            <person name="Kumar K."/>
            <person name="McCouch S."/>
            <person name="Juretic N."/>
            <person name="Hoen D."/>
            <person name="Wright S."/>
            <person name="Bruskiewich R."/>
            <person name="Bureau T."/>
            <person name="Miyao A."/>
            <person name="Hirochika H."/>
            <person name="Nishikawa T."/>
            <person name="Kadowaki K."/>
            <person name="Sugiura M."/>
            <person name="Burr B."/>
            <person name="Sasaki T."/>
        </authorList>
    </citation>
    <scope>NUCLEOTIDE SEQUENCE [LARGE SCALE GENOMIC DNA]</scope>
    <source>
        <strain evidence="3">cv. Nipponbare</strain>
    </source>
</reference>
<accession>A0A0P0XAR5</accession>
<feature type="compositionally biased region" description="Basic and acidic residues" evidence="1">
    <location>
        <begin position="79"/>
        <end position="89"/>
    </location>
</feature>
<evidence type="ECO:0000313" key="3">
    <source>
        <dbReference type="Proteomes" id="UP000000763"/>
    </source>
</evidence>
<evidence type="ECO:0000256" key="1">
    <source>
        <dbReference type="SAM" id="MobiDB-lite"/>
    </source>
</evidence>
<evidence type="ECO:0000313" key="2">
    <source>
        <dbReference type="EMBL" id="BAC75565.1"/>
    </source>
</evidence>
<name>A0A0P0XAR5_ORYSJ</name>
<feature type="region of interest" description="Disordered" evidence="1">
    <location>
        <begin position="79"/>
        <end position="104"/>
    </location>
</feature>
<dbReference type="AlphaFoldDB" id="A0A0P0XAR5"/>
<proteinExistence type="predicted"/>
<dbReference type="Proteomes" id="UP000000763">
    <property type="component" value="Chromosome 7"/>
</dbReference>
<reference evidence="3" key="2">
    <citation type="journal article" date="2008" name="Nucleic Acids Res.">
        <title>The rice annotation project database (RAP-DB): 2008 update.</title>
        <authorList>
            <consortium name="The rice annotation project (RAP)"/>
        </authorList>
    </citation>
    <scope>GENOME REANNOTATION</scope>
    <source>
        <strain evidence="3">cv. Nipponbare</strain>
    </source>
</reference>
<dbReference type="EMBL" id="AP004333">
    <property type="protein sequence ID" value="BAC75565.1"/>
    <property type="molecule type" value="Genomic_DNA"/>
</dbReference>
<protein>
    <submittedName>
        <fullName evidence="2">Uncharacterized protein</fullName>
    </submittedName>
</protein>
<gene>
    <name evidence="2" type="primary">P0034A04.126</name>
</gene>